<feature type="transmembrane region" description="Helical" evidence="8">
    <location>
        <begin position="135"/>
        <end position="153"/>
    </location>
</feature>
<dbReference type="GO" id="GO:0008137">
    <property type="term" value="F:NADH dehydrogenase (ubiquinone) activity"/>
    <property type="evidence" value="ECO:0007669"/>
    <property type="project" value="InterPro"/>
</dbReference>
<organism evidence="10 11">
    <name type="scientific">Wenzhouxiangella limi</name>
    <dbReference type="NCBI Taxonomy" id="2707351"/>
    <lineage>
        <taxon>Bacteria</taxon>
        <taxon>Pseudomonadati</taxon>
        <taxon>Pseudomonadota</taxon>
        <taxon>Gammaproteobacteria</taxon>
        <taxon>Chromatiales</taxon>
        <taxon>Wenzhouxiangellaceae</taxon>
        <taxon>Wenzhouxiangella</taxon>
    </lineage>
</organism>
<dbReference type="PRINTS" id="PR01437">
    <property type="entry name" value="NUOXDRDTASE4"/>
</dbReference>
<feature type="transmembrane region" description="Helical" evidence="8">
    <location>
        <begin position="77"/>
        <end position="98"/>
    </location>
</feature>
<dbReference type="AlphaFoldDB" id="A0A845UVU7"/>
<feature type="transmembrane region" description="Helical" evidence="8">
    <location>
        <begin position="207"/>
        <end position="226"/>
    </location>
</feature>
<evidence type="ECO:0000313" key="10">
    <source>
        <dbReference type="EMBL" id="NDY95953.1"/>
    </source>
</evidence>
<evidence type="ECO:0000313" key="11">
    <source>
        <dbReference type="Proteomes" id="UP000484885"/>
    </source>
</evidence>
<evidence type="ECO:0000256" key="4">
    <source>
        <dbReference type="ARBA" id="ARBA00022692"/>
    </source>
</evidence>
<feature type="transmembrane region" description="Helical" evidence="8">
    <location>
        <begin position="31"/>
        <end position="57"/>
    </location>
</feature>
<feature type="transmembrane region" description="Helical" evidence="8">
    <location>
        <begin position="110"/>
        <end position="129"/>
    </location>
</feature>
<dbReference type="GO" id="GO:0042773">
    <property type="term" value="P:ATP synthesis coupled electron transport"/>
    <property type="evidence" value="ECO:0007669"/>
    <property type="project" value="InterPro"/>
</dbReference>
<evidence type="ECO:0000256" key="1">
    <source>
        <dbReference type="ARBA" id="ARBA00004651"/>
    </source>
</evidence>
<dbReference type="InterPro" id="IPR001750">
    <property type="entry name" value="ND/Mrp_TM"/>
</dbReference>
<name>A0A845UVU7_9GAMM</name>
<feature type="domain" description="NADH:quinone oxidoreductase/Mrp antiporter transmembrane" evidence="9">
    <location>
        <begin position="131"/>
        <end position="424"/>
    </location>
</feature>
<evidence type="ECO:0000256" key="5">
    <source>
        <dbReference type="ARBA" id="ARBA00022989"/>
    </source>
</evidence>
<feature type="transmembrane region" description="Helical" evidence="8">
    <location>
        <begin position="451"/>
        <end position="471"/>
    </location>
</feature>
<feature type="transmembrane region" description="Helical" evidence="8">
    <location>
        <begin position="315"/>
        <end position="335"/>
    </location>
</feature>
<keyword evidence="11" id="KW-1185">Reference proteome</keyword>
<evidence type="ECO:0000256" key="8">
    <source>
        <dbReference type="SAM" id="Phobius"/>
    </source>
</evidence>
<evidence type="ECO:0000256" key="6">
    <source>
        <dbReference type="ARBA" id="ARBA00023136"/>
    </source>
</evidence>
<sequence>MTLLDLMPFMMLAPLIGSGFVAVLPGRATPWAVTMLVCLSSAIIAAAVLAETLGGATMSYPFGNWPPPIGIEYRVDAANAFVAFLVAAMAAVTLLWAPKSVAVEIQGRHGTFYALFLLVVAGLLGITLTGDAFNVFVFLEISSLASYALIAYGQDRRALLAAFRYLIMGTVGATFFLIGIAFLYMVTGTLNMADLAERLPAMSDNNAVRAALAFIVVGMGLKLALLPLHLWLPNAYAYAPNFVTVFLAGTATKVALYVMLRFAFTVFGPDYSFVVLPLSTVLMVLALAGMFAGSWVAMFQIHLKRMLAYSSVAQVGYMVLGVSLATLTGLTAAFLHLFNHALIKTALFMAVGCVIYRTGSARLDDLRGLGRQMPWTLTAFALAGLSIIGVPTTVGFISKWYLVLASIEAGAWWLVVFLVITSLMALYYIWRVIEAAWFSPRPNGAAEMREAPLALLIPTWFVVSLNFYFGLDTRLTVGAARAAAGALLGDGGSAP</sequence>
<keyword evidence="6 8" id="KW-0472">Membrane</keyword>
<dbReference type="Proteomes" id="UP000484885">
    <property type="component" value="Unassembled WGS sequence"/>
</dbReference>
<keyword evidence="4 7" id="KW-0812">Transmembrane</keyword>
<feature type="transmembrane region" description="Helical" evidence="8">
    <location>
        <begin position="238"/>
        <end position="260"/>
    </location>
</feature>
<dbReference type="EMBL" id="JAAGSC010000041">
    <property type="protein sequence ID" value="NDY95953.1"/>
    <property type="molecule type" value="Genomic_DNA"/>
</dbReference>
<feature type="transmembrane region" description="Helical" evidence="8">
    <location>
        <begin position="410"/>
        <end position="430"/>
    </location>
</feature>
<feature type="transmembrane region" description="Helical" evidence="8">
    <location>
        <begin position="6"/>
        <end position="24"/>
    </location>
</feature>
<evidence type="ECO:0000259" key="9">
    <source>
        <dbReference type="Pfam" id="PF00361"/>
    </source>
</evidence>
<gene>
    <name evidence="10" type="ORF">G3I74_09445</name>
</gene>
<evidence type="ECO:0000256" key="3">
    <source>
        <dbReference type="ARBA" id="ARBA00022475"/>
    </source>
</evidence>
<comment type="similarity">
    <text evidence="2">Belongs to the CPA3 antiporters (TC 2.A.63) subunit D family.</text>
</comment>
<reference evidence="10 11" key="1">
    <citation type="submission" date="2020-02" db="EMBL/GenBank/DDBJ databases">
        <authorList>
            <person name="Zhang X.-Y."/>
        </authorList>
    </citation>
    <scope>NUCLEOTIDE SEQUENCE [LARGE SCALE GENOMIC DNA]</scope>
    <source>
        <strain evidence="10 11">C33</strain>
    </source>
</reference>
<dbReference type="PANTHER" id="PTHR42703:SF1">
    <property type="entry name" value="NA(+)_H(+) ANTIPORTER SUBUNIT D1"/>
    <property type="match status" value="1"/>
</dbReference>
<keyword evidence="3" id="KW-1003">Cell membrane</keyword>
<comment type="caution">
    <text evidence="10">The sequence shown here is derived from an EMBL/GenBank/DDBJ whole genome shotgun (WGS) entry which is preliminary data.</text>
</comment>
<feature type="transmembrane region" description="Helical" evidence="8">
    <location>
        <begin position="379"/>
        <end position="398"/>
    </location>
</feature>
<accession>A0A845UVU7</accession>
<evidence type="ECO:0000256" key="7">
    <source>
        <dbReference type="RuleBase" id="RU000320"/>
    </source>
</evidence>
<evidence type="ECO:0000256" key="2">
    <source>
        <dbReference type="ARBA" id="ARBA00005346"/>
    </source>
</evidence>
<comment type="subcellular location">
    <subcellularLocation>
        <location evidence="1">Cell membrane</location>
        <topology evidence="1">Multi-pass membrane protein</topology>
    </subcellularLocation>
    <subcellularLocation>
        <location evidence="7">Membrane</location>
        <topology evidence="7">Multi-pass membrane protein</topology>
    </subcellularLocation>
</comment>
<dbReference type="RefSeq" id="WP_164211347.1">
    <property type="nucleotide sequence ID" value="NZ_JAAGSC010000041.1"/>
</dbReference>
<protein>
    <submittedName>
        <fullName evidence="10">Monovalent cation/H+ antiporter subunit D family protein</fullName>
    </submittedName>
</protein>
<proteinExistence type="inferred from homology"/>
<keyword evidence="5 8" id="KW-1133">Transmembrane helix</keyword>
<dbReference type="Pfam" id="PF00361">
    <property type="entry name" value="Proton_antipo_M"/>
    <property type="match status" value="1"/>
</dbReference>
<feature type="transmembrane region" description="Helical" evidence="8">
    <location>
        <begin position="165"/>
        <end position="187"/>
    </location>
</feature>
<feature type="transmembrane region" description="Helical" evidence="8">
    <location>
        <begin position="280"/>
        <end position="303"/>
    </location>
</feature>
<dbReference type="InterPro" id="IPR050586">
    <property type="entry name" value="CPA3_Na-H_Antiporter_D"/>
</dbReference>
<dbReference type="InterPro" id="IPR003918">
    <property type="entry name" value="NADH_UbQ_OxRdtase"/>
</dbReference>
<dbReference type="PANTHER" id="PTHR42703">
    <property type="entry name" value="NADH DEHYDROGENASE"/>
    <property type="match status" value="1"/>
</dbReference>
<dbReference type="GO" id="GO:0005886">
    <property type="term" value="C:plasma membrane"/>
    <property type="evidence" value="ECO:0007669"/>
    <property type="project" value="UniProtKB-SubCell"/>
</dbReference>